<proteinExistence type="predicted"/>
<name>A0A9N7MPR6_STRHE</name>
<reference evidence="1" key="1">
    <citation type="submission" date="2019-12" db="EMBL/GenBank/DDBJ databases">
        <authorList>
            <person name="Scholes J."/>
        </authorList>
    </citation>
    <scope>NUCLEOTIDE SEQUENCE</scope>
</reference>
<organism evidence="1 2">
    <name type="scientific">Striga hermonthica</name>
    <name type="common">Purple witchweed</name>
    <name type="synonym">Buchnera hermonthica</name>
    <dbReference type="NCBI Taxonomy" id="68872"/>
    <lineage>
        <taxon>Eukaryota</taxon>
        <taxon>Viridiplantae</taxon>
        <taxon>Streptophyta</taxon>
        <taxon>Embryophyta</taxon>
        <taxon>Tracheophyta</taxon>
        <taxon>Spermatophyta</taxon>
        <taxon>Magnoliopsida</taxon>
        <taxon>eudicotyledons</taxon>
        <taxon>Gunneridae</taxon>
        <taxon>Pentapetalae</taxon>
        <taxon>asterids</taxon>
        <taxon>lamiids</taxon>
        <taxon>Lamiales</taxon>
        <taxon>Orobanchaceae</taxon>
        <taxon>Buchnereae</taxon>
        <taxon>Striga</taxon>
    </lineage>
</organism>
<protein>
    <submittedName>
        <fullName evidence="1">Uncharacterized protein</fullName>
    </submittedName>
</protein>
<dbReference type="AlphaFoldDB" id="A0A9N7MPR6"/>
<gene>
    <name evidence="1" type="ORF">SHERM_13600</name>
</gene>
<comment type="caution">
    <text evidence="1">The sequence shown here is derived from an EMBL/GenBank/DDBJ whole genome shotgun (WGS) entry which is preliminary data.</text>
</comment>
<accession>A0A9N7MPR6</accession>
<keyword evidence="2" id="KW-1185">Reference proteome</keyword>
<dbReference type="EMBL" id="CACSLK010011299">
    <property type="protein sequence ID" value="CAA0813041.1"/>
    <property type="molecule type" value="Genomic_DNA"/>
</dbReference>
<evidence type="ECO:0000313" key="1">
    <source>
        <dbReference type="EMBL" id="CAA0813041.1"/>
    </source>
</evidence>
<evidence type="ECO:0000313" key="2">
    <source>
        <dbReference type="Proteomes" id="UP001153555"/>
    </source>
</evidence>
<dbReference type="Proteomes" id="UP001153555">
    <property type="component" value="Unassembled WGS sequence"/>
</dbReference>
<dbReference type="OrthoDB" id="928018at2759"/>
<sequence length="111" mass="13190">MVKQFPIEKLYAEADELIHKFCPIYEKKVMLGEISVYIAKTSRSIVRERMSFWRRIDEHPSSEETARKGQSKTHMSNGLDKTLDLLLTMVDVFKSQWKREYDPFFTRSDPK</sequence>
<feature type="non-terminal residue" evidence="1">
    <location>
        <position position="1"/>
    </location>
</feature>